<gene>
    <name evidence="3" type="ORF">TrLO_g7197</name>
</gene>
<keyword evidence="2" id="KW-0472">Membrane</keyword>
<feature type="transmembrane region" description="Helical" evidence="2">
    <location>
        <begin position="73"/>
        <end position="94"/>
    </location>
</feature>
<keyword evidence="2" id="KW-1133">Transmembrane helix</keyword>
<keyword evidence="4" id="KW-1185">Reference proteome</keyword>
<evidence type="ECO:0000256" key="2">
    <source>
        <dbReference type="SAM" id="Phobius"/>
    </source>
</evidence>
<feature type="transmembrane region" description="Helical" evidence="2">
    <location>
        <begin position="228"/>
        <end position="244"/>
    </location>
</feature>
<reference evidence="4" key="1">
    <citation type="journal article" date="2023" name="Commun. Biol.">
        <title>Genome analysis of Parmales, the sister group of diatoms, reveals the evolutionary specialization of diatoms from phago-mixotrophs to photoautotrophs.</title>
        <authorList>
            <person name="Ban H."/>
            <person name="Sato S."/>
            <person name="Yoshikawa S."/>
            <person name="Yamada K."/>
            <person name="Nakamura Y."/>
            <person name="Ichinomiya M."/>
            <person name="Sato N."/>
            <person name="Blanc-Mathieu R."/>
            <person name="Endo H."/>
            <person name="Kuwata A."/>
            <person name="Ogata H."/>
        </authorList>
    </citation>
    <scope>NUCLEOTIDE SEQUENCE [LARGE SCALE GENOMIC DNA]</scope>
    <source>
        <strain evidence="4">NIES 3700</strain>
    </source>
</reference>
<accession>A0A9W7AXD3</accession>
<organism evidence="3 4">
    <name type="scientific">Triparma laevis f. longispina</name>
    <dbReference type="NCBI Taxonomy" id="1714387"/>
    <lineage>
        <taxon>Eukaryota</taxon>
        <taxon>Sar</taxon>
        <taxon>Stramenopiles</taxon>
        <taxon>Ochrophyta</taxon>
        <taxon>Bolidophyceae</taxon>
        <taxon>Parmales</taxon>
        <taxon>Triparmaceae</taxon>
        <taxon>Triparma</taxon>
    </lineage>
</organism>
<comment type="caution">
    <text evidence="3">The sequence shown here is derived from an EMBL/GenBank/DDBJ whole genome shotgun (WGS) entry which is preliminary data.</text>
</comment>
<evidence type="ECO:0000256" key="1">
    <source>
        <dbReference type="SAM" id="MobiDB-lite"/>
    </source>
</evidence>
<sequence>MEMDEPVEEGSSDFVGISFLLTSTYLTLDLYYAITLKGAVAVINDVIVPIVGTVYVMSIVSKPKRTDGGYMRFLYFHVASVMMLSGLCFGIGGFRSRGGFGVFYAICCTFLLGLGARQLLKLRESVGKLPPQELSEFLCQTVLVRGTAAIGPMIFFSFEAVACFISQDSIVSDNYKNTTRAAMFLSVFLAMISILSMVSKMVPASAQKEAAWEAGAIDTLNLKWWKELQSGLAVIAAICSLYFFSETTVRIRVRVAHQQSCELETGLGGGGEGGERSVRGFSSGELQDGLAMGGLV</sequence>
<feature type="transmembrane region" description="Helical" evidence="2">
    <location>
        <begin position="100"/>
        <end position="120"/>
    </location>
</feature>
<dbReference type="EMBL" id="BRXW01000732">
    <property type="protein sequence ID" value="GMH75655.1"/>
    <property type="molecule type" value="Genomic_DNA"/>
</dbReference>
<name>A0A9W7AXD3_9STRA</name>
<feature type="transmembrane region" description="Helical" evidence="2">
    <location>
        <begin position="12"/>
        <end position="34"/>
    </location>
</feature>
<dbReference type="AlphaFoldDB" id="A0A9W7AXD3"/>
<protein>
    <submittedName>
        <fullName evidence="3">Uncharacterized protein</fullName>
    </submittedName>
</protein>
<evidence type="ECO:0000313" key="4">
    <source>
        <dbReference type="Proteomes" id="UP001165122"/>
    </source>
</evidence>
<proteinExistence type="predicted"/>
<feature type="transmembrane region" description="Helical" evidence="2">
    <location>
        <begin position="40"/>
        <end position="61"/>
    </location>
</feature>
<dbReference type="Proteomes" id="UP001165122">
    <property type="component" value="Unassembled WGS sequence"/>
</dbReference>
<feature type="region of interest" description="Disordered" evidence="1">
    <location>
        <begin position="266"/>
        <end position="285"/>
    </location>
</feature>
<evidence type="ECO:0000313" key="3">
    <source>
        <dbReference type="EMBL" id="GMH75655.1"/>
    </source>
</evidence>
<keyword evidence="2" id="KW-0812">Transmembrane</keyword>
<feature type="transmembrane region" description="Helical" evidence="2">
    <location>
        <begin position="181"/>
        <end position="199"/>
    </location>
</feature>